<dbReference type="GO" id="GO:0004312">
    <property type="term" value="F:fatty acid synthase activity"/>
    <property type="evidence" value="ECO:0007669"/>
    <property type="project" value="TreeGrafter"/>
</dbReference>
<dbReference type="Gene3D" id="3.40.47.10">
    <property type="match status" value="1"/>
</dbReference>
<dbReference type="HOGENOM" id="CLU_000022_16_2_4"/>
<proteinExistence type="inferred from homology"/>
<dbReference type="SMART" id="SM00825">
    <property type="entry name" value="PKS_KS"/>
    <property type="match status" value="1"/>
</dbReference>
<evidence type="ECO:0000256" key="4">
    <source>
        <dbReference type="RuleBase" id="RU003694"/>
    </source>
</evidence>
<dbReference type="GO" id="GO:0006633">
    <property type="term" value="P:fatty acid biosynthetic process"/>
    <property type="evidence" value="ECO:0007669"/>
    <property type="project" value="InterPro"/>
</dbReference>
<keyword evidence="1" id="KW-0596">Phosphopantetheine</keyword>
<keyword evidence="7" id="KW-1185">Reference proteome</keyword>
<dbReference type="STRING" id="365046.Rta_04840"/>
<comment type="similarity">
    <text evidence="4">Belongs to the thiolase-like superfamily. Beta-ketoacyl-ACP synthases family.</text>
</comment>
<dbReference type="SUPFAM" id="SSF53901">
    <property type="entry name" value="Thiolase-like"/>
    <property type="match status" value="1"/>
</dbReference>
<evidence type="ECO:0000256" key="2">
    <source>
        <dbReference type="ARBA" id="ARBA00022553"/>
    </source>
</evidence>
<dbReference type="PANTHER" id="PTHR43775:SF37">
    <property type="entry name" value="SI:DKEY-61P9.11"/>
    <property type="match status" value="1"/>
</dbReference>
<protein>
    <submittedName>
        <fullName evidence="6">Polyketide synthase protein-like protein</fullName>
    </submittedName>
</protein>
<keyword evidence="2" id="KW-0597">Phosphoprotein</keyword>
<sequence>MWPEPIAVVGIGCRFPKAPGIEQLWKLLMDGVDAAGVRPRAEWLLPSYVDETHEHIRWILDCPGGFIDRNELPANLIPDTLPDGGSVLDPQQAVFVQCATEALADAGLADLPVRDGAVVGVWCGATNIDYHRWLYSRASNICIAGYVGSAIAAISNRVSNQLNLRGPSLTIDSACTSGLAAVHLACQSLLLGESDFCLAGGINIIINPDSSLTFVASGMLSKSGRCRVFSADADGYIRAEGCAVLMLERLSQARAAGRRVHGLILGSALNHTGESAGISMPRASAQVDLIRRAHAAAGVTAAQVQYVEAHAVGTPLGDMTELASLEQVFAERAGGGGGKVTVGSLKTNFGHCEAASGLAGLLKGLCIARHRKIPPNLHFNDINPRSRKSGRVLHIPLEAMDAGAGRVIAGVSTFGATGANGHMIVAADAS</sequence>
<dbReference type="InterPro" id="IPR018201">
    <property type="entry name" value="Ketoacyl_synth_AS"/>
</dbReference>
<dbReference type="eggNOG" id="COG3321">
    <property type="taxonomic scope" value="Bacteria"/>
</dbReference>
<organism evidence="6 7">
    <name type="scientific">Ramlibacter tataouinensis (strain ATCC BAA-407 / DSM 14655 / LMG 21543 / TTB310)</name>
    <dbReference type="NCBI Taxonomy" id="365046"/>
    <lineage>
        <taxon>Bacteria</taxon>
        <taxon>Pseudomonadati</taxon>
        <taxon>Pseudomonadota</taxon>
        <taxon>Betaproteobacteria</taxon>
        <taxon>Burkholderiales</taxon>
        <taxon>Comamonadaceae</taxon>
        <taxon>Ramlibacter</taxon>
    </lineage>
</organism>
<accession>F5XVI4</accession>
<gene>
    <name evidence="6" type="ordered locus">Rta_04840</name>
</gene>
<dbReference type="CDD" id="cd00833">
    <property type="entry name" value="PKS"/>
    <property type="match status" value="1"/>
</dbReference>
<dbReference type="RefSeq" id="WP_013899793.1">
    <property type="nucleotide sequence ID" value="NC_015677.1"/>
</dbReference>
<evidence type="ECO:0000256" key="3">
    <source>
        <dbReference type="ARBA" id="ARBA00022679"/>
    </source>
</evidence>
<dbReference type="PROSITE" id="PS52004">
    <property type="entry name" value="KS3_2"/>
    <property type="match status" value="1"/>
</dbReference>
<dbReference type="PROSITE" id="PS00606">
    <property type="entry name" value="KS3_1"/>
    <property type="match status" value="1"/>
</dbReference>
<dbReference type="InterPro" id="IPR016039">
    <property type="entry name" value="Thiolase-like"/>
</dbReference>
<evidence type="ECO:0000256" key="1">
    <source>
        <dbReference type="ARBA" id="ARBA00022450"/>
    </source>
</evidence>
<reference evidence="6 7" key="2">
    <citation type="journal article" date="2011" name="PLoS ONE">
        <title>The Cyst-Dividing Bacterium Ramlibacter tataouinensis TTB310 Genome Reveals a Well-Stocked Toolbox for Adaptation to a Desert Environment.</title>
        <authorList>
            <person name="De Luca G."/>
            <person name="Barakat M."/>
            <person name="Ortet P."/>
            <person name="Fochesato S."/>
            <person name="Jourlin-Castelli C."/>
            <person name="Ansaldi M."/>
            <person name="Py B."/>
            <person name="Fichant G."/>
            <person name="Coutinho P.M."/>
            <person name="Voulhoux R."/>
            <person name="Bastien O."/>
            <person name="Marechal E."/>
            <person name="Henrissat B."/>
            <person name="Quentin Y."/>
            <person name="Noirot P."/>
            <person name="Filloux A."/>
            <person name="Mejean V."/>
            <person name="Dubow M.S."/>
            <person name="Barras F."/>
            <person name="Barbe V."/>
            <person name="Weissenbach J."/>
            <person name="Mihalcescu I."/>
            <person name="Vermeglio A."/>
            <person name="Achouak W."/>
            <person name="Heulin T."/>
        </authorList>
    </citation>
    <scope>NUCLEOTIDE SEQUENCE [LARGE SCALE GENOMIC DNA]</scope>
    <source>
        <strain evidence="7">ATCC BAA-407 / DSM 14655 / LMG 21543 / TTB310</strain>
    </source>
</reference>
<evidence type="ECO:0000313" key="6">
    <source>
        <dbReference type="EMBL" id="AEG91560.1"/>
    </source>
</evidence>
<evidence type="ECO:0000259" key="5">
    <source>
        <dbReference type="PROSITE" id="PS52004"/>
    </source>
</evidence>
<dbReference type="EMBL" id="CP000245">
    <property type="protein sequence ID" value="AEG91560.1"/>
    <property type="molecule type" value="Genomic_DNA"/>
</dbReference>
<dbReference type="KEGG" id="rta:Rta_04840"/>
<name>F5XVI4_RAMTT</name>
<keyword evidence="3 4" id="KW-0808">Transferase</keyword>
<dbReference type="Pfam" id="PF02801">
    <property type="entry name" value="Ketoacyl-synt_C"/>
    <property type="match status" value="1"/>
</dbReference>
<dbReference type="Pfam" id="PF00109">
    <property type="entry name" value="ketoacyl-synt"/>
    <property type="match status" value="1"/>
</dbReference>
<dbReference type="AlphaFoldDB" id="F5XVI4"/>
<reference evidence="7" key="1">
    <citation type="submission" date="2006-01" db="EMBL/GenBank/DDBJ databases">
        <title>Genome of the cyst-dividing bacterium Ramlibacter tataouinensis.</title>
        <authorList>
            <person name="Barakat M."/>
            <person name="Ortet P."/>
            <person name="De Luca G."/>
            <person name="Jourlin-Castelli C."/>
            <person name="Ansaldi M."/>
            <person name="Py B."/>
            <person name="Fichant G."/>
            <person name="Coutinho P."/>
            <person name="Voulhoux R."/>
            <person name="Bastien O."/>
            <person name="Roy S."/>
            <person name="Marechal E."/>
            <person name="Henrissat B."/>
            <person name="Quentin Y."/>
            <person name="Noirot P."/>
            <person name="Filloux A."/>
            <person name="Mejean V."/>
            <person name="DuBow M."/>
            <person name="Barras F."/>
            <person name="Heulin T."/>
        </authorList>
    </citation>
    <scope>NUCLEOTIDE SEQUENCE [LARGE SCALE GENOMIC DNA]</scope>
    <source>
        <strain evidence="7">ATCC BAA-407 / DSM 14655 / LMG 21543 / TTB310</strain>
    </source>
</reference>
<dbReference type="InterPro" id="IPR014030">
    <property type="entry name" value="Ketoacyl_synth_N"/>
</dbReference>
<dbReference type="Proteomes" id="UP000008385">
    <property type="component" value="Chromosome"/>
</dbReference>
<dbReference type="OrthoDB" id="9778690at2"/>
<dbReference type="PANTHER" id="PTHR43775">
    <property type="entry name" value="FATTY ACID SYNTHASE"/>
    <property type="match status" value="1"/>
</dbReference>
<dbReference type="InterPro" id="IPR014031">
    <property type="entry name" value="Ketoacyl_synth_C"/>
</dbReference>
<feature type="domain" description="Ketosynthase family 3 (KS3)" evidence="5">
    <location>
        <begin position="3"/>
        <end position="427"/>
    </location>
</feature>
<evidence type="ECO:0000313" key="7">
    <source>
        <dbReference type="Proteomes" id="UP000008385"/>
    </source>
</evidence>
<dbReference type="InterPro" id="IPR050091">
    <property type="entry name" value="PKS_NRPS_Biosynth_Enz"/>
</dbReference>
<dbReference type="GO" id="GO:0004315">
    <property type="term" value="F:3-oxoacyl-[acyl-carrier-protein] synthase activity"/>
    <property type="evidence" value="ECO:0007669"/>
    <property type="project" value="InterPro"/>
</dbReference>
<dbReference type="InterPro" id="IPR020841">
    <property type="entry name" value="PKS_Beta-ketoAc_synthase_dom"/>
</dbReference>